<protein>
    <submittedName>
        <fullName evidence="6">HTH-type transcriptional regulator DmlR</fullName>
    </submittedName>
</protein>
<keyword evidence="4" id="KW-0804">Transcription</keyword>
<dbReference type="FunFam" id="1.10.10.10:FF:000001">
    <property type="entry name" value="LysR family transcriptional regulator"/>
    <property type="match status" value="1"/>
</dbReference>
<gene>
    <name evidence="6" type="primary">dmlR_4</name>
    <name evidence="6" type="ORF">EHSB41UT_03983</name>
</gene>
<evidence type="ECO:0000256" key="2">
    <source>
        <dbReference type="ARBA" id="ARBA00023015"/>
    </source>
</evidence>
<dbReference type="InterPro" id="IPR058163">
    <property type="entry name" value="LysR-type_TF_proteobact-type"/>
</dbReference>
<dbReference type="GO" id="GO:0043565">
    <property type="term" value="F:sequence-specific DNA binding"/>
    <property type="evidence" value="ECO:0007669"/>
    <property type="project" value="TreeGrafter"/>
</dbReference>
<feature type="domain" description="HTH lysR-type" evidence="5">
    <location>
        <begin position="1"/>
        <end position="59"/>
    </location>
</feature>
<evidence type="ECO:0000259" key="5">
    <source>
        <dbReference type="PROSITE" id="PS50931"/>
    </source>
</evidence>
<accession>A0A1X7AQ10</accession>
<dbReference type="Pfam" id="PF00126">
    <property type="entry name" value="HTH_1"/>
    <property type="match status" value="1"/>
</dbReference>
<dbReference type="GO" id="GO:0006351">
    <property type="term" value="P:DNA-templated transcription"/>
    <property type="evidence" value="ECO:0007669"/>
    <property type="project" value="TreeGrafter"/>
</dbReference>
<dbReference type="AlphaFoldDB" id="A0A1X7AQ10"/>
<evidence type="ECO:0000256" key="1">
    <source>
        <dbReference type="ARBA" id="ARBA00009437"/>
    </source>
</evidence>
<keyword evidence="7" id="KW-1185">Reference proteome</keyword>
<dbReference type="Pfam" id="PF03466">
    <property type="entry name" value="LysR_substrate"/>
    <property type="match status" value="1"/>
</dbReference>
<dbReference type="InterPro" id="IPR000847">
    <property type="entry name" value="LysR_HTH_N"/>
</dbReference>
<comment type="similarity">
    <text evidence="1">Belongs to the LysR transcriptional regulatory family.</text>
</comment>
<keyword evidence="3" id="KW-0238">DNA-binding</keyword>
<dbReference type="SUPFAM" id="SSF53850">
    <property type="entry name" value="Periplasmic binding protein-like II"/>
    <property type="match status" value="1"/>
</dbReference>
<evidence type="ECO:0000256" key="4">
    <source>
        <dbReference type="ARBA" id="ARBA00023163"/>
    </source>
</evidence>
<dbReference type="InterPro" id="IPR036390">
    <property type="entry name" value="WH_DNA-bd_sf"/>
</dbReference>
<dbReference type="CDD" id="cd08422">
    <property type="entry name" value="PBP2_CrgA_like"/>
    <property type="match status" value="1"/>
</dbReference>
<evidence type="ECO:0000313" key="6">
    <source>
        <dbReference type="EMBL" id="SMA50190.1"/>
    </source>
</evidence>
<dbReference type="EMBL" id="FWPT01000011">
    <property type="protein sequence ID" value="SMA50190.1"/>
    <property type="molecule type" value="Genomic_DNA"/>
</dbReference>
<dbReference type="Gene3D" id="3.40.190.290">
    <property type="match status" value="1"/>
</dbReference>
<dbReference type="InterPro" id="IPR036388">
    <property type="entry name" value="WH-like_DNA-bd_sf"/>
</dbReference>
<sequence length="297" mass="33492">MDKLRNMALFCRVVEQGSFAKAAHELNLTPAIVGRHVASLEQSLGMRLILRTTRSMEITPAGQEYYNGCKRILENVEILEHSLNLGQTGEPKGLIRIGAPDGFAAPYLLDQVASFQEIYPQVQVDILEDNGRTDMVKDHIDLMIRFAIALDDANYIATPLTTTPLALFASPEYIERRGRPTSINDLNTHDCLLFSASRYGGTWPVIIDGAPKKLQLPWRLSFTNTHVLISALDKGLGIGLMPEILARGLSQKELVKIDDLFDFHTVTIYAIYPSREYIPERVRLFLEHLKQTFKKRL</sequence>
<dbReference type="PANTHER" id="PTHR30537:SF5">
    <property type="entry name" value="HTH-TYPE TRANSCRIPTIONAL ACTIVATOR TTDR-RELATED"/>
    <property type="match status" value="1"/>
</dbReference>
<dbReference type="Proteomes" id="UP000196573">
    <property type="component" value="Unassembled WGS sequence"/>
</dbReference>
<dbReference type="PROSITE" id="PS50931">
    <property type="entry name" value="HTH_LYSR"/>
    <property type="match status" value="1"/>
</dbReference>
<dbReference type="Gene3D" id="1.10.10.10">
    <property type="entry name" value="Winged helix-like DNA-binding domain superfamily/Winged helix DNA-binding domain"/>
    <property type="match status" value="1"/>
</dbReference>
<dbReference type="GO" id="GO:0003700">
    <property type="term" value="F:DNA-binding transcription factor activity"/>
    <property type="evidence" value="ECO:0007669"/>
    <property type="project" value="InterPro"/>
</dbReference>
<reference evidence="6 7" key="1">
    <citation type="submission" date="2017-03" db="EMBL/GenBank/DDBJ databases">
        <authorList>
            <person name="Afonso C.L."/>
            <person name="Miller P.J."/>
            <person name="Scott M.A."/>
            <person name="Spackman E."/>
            <person name="Goraichik I."/>
            <person name="Dimitrov K.M."/>
            <person name="Suarez D.L."/>
            <person name="Swayne D.E."/>
        </authorList>
    </citation>
    <scope>NUCLEOTIDE SEQUENCE [LARGE SCALE GENOMIC DNA]</scope>
    <source>
        <strain evidence="6">SB41UT1</strain>
    </source>
</reference>
<name>A0A1X7AQ10_9GAMM</name>
<dbReference type="PANTHER" id="PTHR30537">
    <property type="entry name" value="HTH-TYPE TRANSCRIPTIONAL REGULATOR"/>
    <property type="match status" value="1"/>
</dbReference>
<dbReference type="InterPro" id="IPR005119">
    <property type="entry name" value="LysR_subst-bd"/>
</dbReference>
<keyword evidence="2" id="KW-0805">Transcription regulation</keyword>
<evidence type="ECO:0000313" key="7">
    <source>
        <dbReference type="Proteomes" id="UP000196573"/>
    </source>
</evidence>
<evidence type="ECO:0000256" key="3">
    <source>
        <dbReference type="ARBA" id="ARBA00023125"/>
    </source>
</evidence>
<dbReference type="OrthoDB" id="9815676at2"/>
<proteinExistence type="inferred from homology"/>
<dbReference type="SUPFAM" id="SSF46785">
    <property type="entry name" value="Winged helix' DNA-binding domain"/>
    <property type="match status" value="1"/>
</dbReference>
<organism evidence="6 7">
    <name type="scientific">Parendozoicomonas haliclonae</name>
    <dbReference type="NCBI Taxonomy" id="1960125"/>
    <lineage>
        <taxon>Bacteria</taxon>
        <taxon>Pseudomonadati</taxon>
        <taxon>Pseudomonadota</taxon>
        <taxon>Gammaproteobacteria</taxon>
        <taxon>Oceanospirillales</taxon>
        <taxon>Endozoicomonadaceae</taxon>
        <taxon>Parendozoicomonas</taxon>
    </lineage>
</organism>
<dbReference type="RefSeq" id="WP_087112633.1">
    <property type="nucleotide sequence ID" value="NZ_CBCSCN010000013.1"/>
</dbReference>